<dbReference type="GO" id="GO:0003700">
    <property type="term" value="F:DNA-binding transcription factor activity"/>
    <property type="evidence" value="ECO:0007669"/>
    <property type="project" value="TreeGrafter"/>
</dbReference>
<dbReference type="GO" id="GO:0000976">
    <property type="term" value="F:transcription cis-regulatory region binding"/>
    <property type="evidence" value="ECO:0007669"/>
    <property type="project" value="TreeGrafter"/>
</dbReference>
<accession>A0A1H5PX23</accession>
<sequence>MDATTSRAPARRLGRAERREQILAAATSAFAQAGGFAHTGLDDVAAAAGVTRMIVYRHFESKNELYAAVIDRAAEHLYAAAVVDGEMDDDSVTRVIDWARSDPDGFRVLFRYAAVEPEFSDGIADLKTSMAAHVRPYVEDGATDRAWADWAARTATALLIESIMAWLDGGQPDPEHATARILAAVDHAVEAIAAV</sequence>
<protein>
    <submittedName>
        <fullName evidence="4">DNA-binding transcriptional regulator, AcrR family</fullName>
    </submittedName>
</protein>
<evidence type="ECO:0000256" key="1">
    <source>
        <dbReference type="ARBA" id="ARBA00023125"/>
    </source>
</evidence>
<reference evidence="5" key="1">
    <citation type="submission" date="2016-10" db="EMBL/GenBank/DDBJ databases">
        <authorList>
            <person name="Varghese N."/>
            <person name="Submissions S."/>
        </authorList>
    </citation>
    <scope>NUCLEOTIDE SEQUENCE [LARGE SCALE GENOMIC DNA]</scope>
    <source>
        <strain evidence="5">DSM 45237</strain>
    </source>
</reference>
<dbReference type="AlphaFoldDB" id="A0A1H5PX23"/>
<dbReference type="SUPFAM" id="SSF46689">
    <property type="entry name" value="Homeodomain-like"/>
    <property type="match status" value="1"/>
</dbReference>
<keyword evidence="1 2" id="KW-0238">DNA-binding</keyword>
<dbReference type="PROSITE" id="PS50977">
    <property type="entry name" value="HTH_TETR_2"/>
    <property type="match status" value="1"/>
</dbReference>
<dbReference type="SUPFAM" id="SSF48498">
    <property type="entry name" value="Tetracyclin repressor-like, C-terminal domain"/>
    <property type="match status" value="1"/>
</dbReference>
<evidence type="ECO:0000256" key="2">
    <source>
        <dbReference type="PROSITE-ProRule" id="PRU00335"/>
    </source>
</evidence>
<dbReference type="EMBL" id="FNUC01000004">
    <property type="protein sequence ID" value="SEF18403.1"/>
    <property type="molecule type" value="Genomic_DNA"/>
</dbReference>
<keyword evidence="5" id="KW-1185">Reference proteome</keyword>
<dbReference type="Pfam" id="PF00440">
    <property type="entry name" value="TetR_N"/>
    <property type="match status" value="1"/>
</dbReference>
<name>A0A1H5PX23_9ACTN</name>
<evidence type="ECO:0000313" key="5">
    <source>
        <dbReference type="Proteomes" id="UP000181980"/>
    </source>
</evidence>
<dbReference type="InterPro" id="IPR050109">
    <property type="entry name" value="HTH-type_TetR-like_transc_reg"/>
</dbReference>
<dbReference type="InterPro" id="IPR009057">
    <property type="entry name" value="Homeodomain-like_sf"/>
</dbReference>
<gene>
    <name evidence="4" type="ORF">SAMN04488561_6463</name>
</gene>
<evidence type="ECO:0000313" key="4">
    <source>
        <dbReference type="EMBL" id="SEF18403.1"/>
    </source>
</evidence>
<feature type="domain" description="HTH tetR-type" evidence="3">
    <location>
        <begin position="16"/>
        <end position="77"/>
    </location>
</feature>
<dbReference type="PANTHER" id="PTHR30055:SF226">
    <property type="entry name" value="HTH-TYPE TRANSCRIPTIONAL REGULATOR PKSA"/>
    <property type="match status" value="1"/>
</dbReference>
<proteinExistence type="predicted"/>
<dbReference type="PANTHER" id="PTHR30055">
    <property type="entry name" value="HTH-TYPE TRANSCRIPTIONAL REGULATOR RUTR"/>
    <property type="match status" value="1"/>
</dbReference>
<dbReference type="InterPro" id="IPR001647">
    <property type="entry name" value="HTH_TetR"/>
</dbReference>
<feature type="DNA-binding region" description="H-T-H motif" evidence="2">
    <location>
        <begin position="40"/>
        <end position="59"/>
    </location>
</feature>
<dbReference type="Proteomes" id="UP000181980">
    <property type="component" value="Unassembled WGS sequence"/>
</dbReference>
<dbReference type="RefSeq" id="WP_216094274.1">
    <property type="nucleotide sequence ID" value="NZ_FNUC01000004.1"/>
</dbReference>
<dbReference type="Gene3D" id="1.10.357.10">
    <property type="entry name" value="Tetracycline Repressor, domain 2"/>
    <property type="match status" value="1"/>
</dbReference>
<organism evidence="4 5">
    <name type="scientific">Jiangella alba</name>
    <dbReference type="NCBI Taxonomy" id="561176"/>
    <lineage>
        <taxon>Bacteria</taxon>
        <taxon>Bacillati</taxon>
        <taxon>Actinomycetota</taxon>
        <taxon>Actinomycetes</taxon>
        <taxon>Jiangellales</taxon>
        <taxon>Jiangellaceae</taxon>
        <taxon>Jiangella</taxon>
    </lineage>
</organism>
<dbReference type="STRING" id="561176.SAMN04488561_6463"/>
<dbReference type="InterPro" id="IPR036271">
    <property type="entry name" value="Tet_transcr_reg_TetR-rel_C_sf"/>
</dbReference>
<evidence type="ECO:0000259" key="3">
    <source>
        <dbReference type="PROSITE" id="PS50977"/>
    </source>
</evidence>